<evidence type="ECO:0000259" key="4">
    <source>
        <dbReference type="PROSITE" id="PS51841"/>
    </source>
</evidence>
<proteinExistence type="predicted"/>
<dbReference type="InterPro" id="IPR017946">
    <property type="entry name" value="PLC-like_Pdiesterase_TIM-brl"/>
</dbReference>
<protein>
    <submittedName>
        <fullName evidence="5">Glycerophosphoryl diester phosphodiesterase</fullName>
        <ecNumber evidence="5">3.1.4.46</ecNumber>
    </submittedName>
</protein>
<evidence type="ECO:0000256" key="1">
    <source>
        <dbReference type="SAM" id="MobiDB-lite"/>
    </source>
</evidence>
<dbReference type="PATRIC" id="fig|1758689.4.peg.478"/>
<dbReference type="Gene3D" id="3.20.20.190">
    <property type="entry name" value="Phosphatidylinositol (PI) phosphodiesterase"/>
    <property type="match status" value="1"/>
</dbReference>
<evidence type="ECO:0000313" key="5">
    <source>
        <dbReference type="EMBL" id="ANS77869.1"/>
    </source>
</evidence>
<feature type="region of interest" description="Disordered" evidence="1">
    <location>
        <begin position="16"/>
        <end position="49"/>
    </location>
</feature>
<feature type="chain" id="PRO_5008527733" evidence="2">
    <location>
        <begin position="18"/>
        <end position="401"/>
    </location>
</feature>
<dbReference type="AlphaFoldDB" id="A0A1B1N8W4"/>
<feature type="domain" description="GP-PDE" evidence="3">
    <location>
        <begin position="34"/>
        <end position="283"/>
    </location>
</feature>
<dbReference type="STRING" id="1758689.SGUI_0473"/>
<feature type="domain" description="LTD" evidence="4">
    <location>
        <begin position="290"/>
        <end position="401"/>
    </location>
</feature>
<keyword evidence="6" id="KW-1185">Reference proteome</keyword>
<dbReference type="InterPro" id="IPR036415">
    <property type="entry name" value="Lamin_tail_dom_sf"/>
</dbReference>
<accession>A0A1B1N8W4</accession>
<dbReference type="PROSITE" id="PS51704">
    <property type="entry name" value="GP_PDE"/>
    <property type="match status" value="1"/>
</dbReference>
<sequence length="401" mass="42769">MGALGASLTLVGPPALAADTTGTPPSDSGGCAAPEVVGHRGSGGTSPENTVASIRDARRSHAASIEIDVQLSADGTPFIFHDATGTRTTDVGEVYPDRASSPIVDFTWAELQQLDAGSYFSPRYAGEGIPHLDDAARALGGGRTTLNIEIKSPEDSPGVEAVLAEALTQDRRWQRLVARDRVVVSSFDEASLTAFHELAPQIPVLQIGDIPADDATLDRWAGFADGVVTNYRILDPADIDRVRARDLELGLYTLNSPEAVDAAADLCVDEVITDFPTEMVRLLRGRDPLPRANGIEVSEVVANPDGDDLQPETGEHVVLTNTSRRTIDVSGYQLQDAVINRLVVGEGYTLAPGAELRVYTGPGTDTPDRFYNDLGRNVLNNTGDSVAVLAPRLRLLDLYAY</sequence>
<dbReference type="InterPro" id="IPR001322">
    <property type="entry name" value="Lamin_tail_dom"/>
</dbReference>
<dbReference type="Proteomes" id="UP000092482">
    <property type="component" value="Chromosome"/>
</dbReference>
<keyword evidence="2" id="KW-0732">Signal</keyword>
<keyword evidence="5" id="KW-0378">Hydrolase</keyword>
<dbReference type="InterPro" id="IPR030395">
    <property type="entry name" value="GP_PDE_dom"/>
</dbReference>
<feature type="signal peptide" evidence="2">
    <location>
        <begin position="1"/>
        <end position="17"/>
    </location>
</feature>
<dbReference type="KEGG" id="serj:SGUI_0473"/>
<dbReference type="SUPFAM" id="SSF51695">
    <property type="entry name" value="PLC-like phosphodiesterases"/>
    <property type="match status" value="1"/>
</dbReference>
<gene>
    <name evidence="5" type="ORF">SGUI_0473</name>
</gene>
<dbReference type="PANTHER" id="PTHR46211">
    <property type="entry name" value="GLYCEROPHOSPHORYL DIESTER PHOSPHODIESTERASE"/>
    <property type="match status" value="1"/>
</dbReference>
<dbReference type="PROSITE" id="PS51841">
    <property type="entry name" value="LTD"/>
    <property type="match status" value="1"/>
</dbReference>
<name>A0A1B1N8W4_9MICO</name>
<dbReference type="Pfam" id="PF03009">
    <property type="entry name" value="GDPD"/>
    <property type="match status" value="1"/>
</dbReference>
<dbReference type="GO" id="GO:0006629">
    <property type="term" value="P:lipid metabolic process"/>
    <property type="evidence" value="ECO:0007669"/>
    <property type="project" value="InterPro"/>
</dbReference>
<reference evidence="5 6" key="1">
    <citation type="submission" date="2016-03" db="EMBL/GenBank/DDBJ databases">
        <title>Shallow-sea hydrothermal system.</title>
        <authorList>
            <person name="Tang K."/>
        </authorList>
    </citation>
    <scope>NUCLEOTIDE SEQUENCE [LARGE SCALE GENOMIC DNA]</scope>
    <source>
        <strain evidence="5 6">JLT9</strain>
    </source>
</reference>
<dbReference type="EC" id="3.1.4.46" evidence="5"/>
<dbReference type="GO" id="GO:0008889">
    <property type="term" value="F:glycerophosphodiester phosphodiesterase activity"/>
    <property type="evidence" value="ECO:0007669"/>
    <property type="project" value="UniProtKB-EC"/>
</dbReference>
<dbReference type="EMBL" id="CP014989">
    <property type="protein sequence ID" value="ANS77869.1"/>
    <property type="molecule type" value="Genomic_DNA"/>
</dbReference>
<dbReference type="Gene3D" id="2.60.40.1260">
    <property type="entry name" value="Lamin Tail domain"/>
    <property type="match status" value="1"/>
</dbReference>
<evidence type="ECO:0000259" key="3">
    <source>
        <dbReference type="PROSITE" id="PS51704"/>
    </source>
</evidence>
<evidence type="ECO:0000256" key="2">
    <source>
        <dbReference type="SAM" id="SignalP"/>
    </source>
</evidence>
<dbReference type="SUPFAM" id="SSF74853">
    <property type="entry name" value="Lamin A/C globular tail domain"/>
    <property type="match status" value="1"/>
</dbReference>
<evidence type="ECO:0000313" key="6">
    <source>
        <dbReference type="Proteomes" id="UP000092482"/>
    </source>
</evidence>
<organism evidence="5 6">
    <name type="scientific">Serinicoccus hydrothermalis</name>
    <dbReference type="NCBI Taxonomy" id="1758689"/>
    <lineage>
        <taxon>Bacteria</taxon>
        <taxon>Bacillati</taxon>
        <taxon>Actinomycetota</taxon>
        <taxon>Actinomycetes</taxon>
        <taxon>Micrococcales</taxon>
        <taxon>Ornithinimicrobiaceae</taxon>
        <taxon>Serinicoccus</taxon>
    </lineage>
</organism>
<dbReference type="PANTHER" id="PTHR46211:SF1">
    <property type="entry name" value="GLYCEROPHOSPHODIESTER PHOSPHODIESTERASE, CYTOPLASMIC"/>
    <property type="match status" value="1"/>
</dbReference>
<dbReference type="Pfam" id="PF00932">
    <property type="entry name" value="LTD"/>
    <property type="match status" value="1"/>
</dbReference>